<organism evidence="2 3">
    <name type="scientific">Aspergillus novoparasiticus</name>
    <dbReference type="NCBI Taxonomy" id="986946"/>
    <lineage>
        <taxon>Eukaryota</taxon>
        <taxon>Fungi</taxon>
        <taxon>Dikarya</taxon>
        <taxon>Ascomycota</taxon>
        <taxon>Pezizomycotina</taxon>
        <taxon>Eurotiomycetes</taxon>
        <taxon>Eurotiomycetidae</taxon>
        <taxon>Eurotiales</taxon>
        <taxon>Aspergillaceae</taxon>
        <taxon>Aspergillus</taxon>
        <taxon>Aspergillus subgen. Circumdati</taxon>
    </lineage>
</organism>
<evidence type="ECO:0000256" key="1">
    <source>
        <dbReference type="SAM" id="MobiDB-lite"/>
    </source>
</evidence>
<sequence>MGWFGGLELGLGILVSSCSCIYFYTIYCPTYYTLPIKELSIQLGCWIQYIHPIPTTSLQLHNFTITSLQQLHYRNHTSTQVVRSKMSFTKNLTRALNTTPLRQQRSTTTFPYATHEPLEYQLSRLSLSKIKQESARPEPDLRHVVGYASVNRAAGDKMYQNLVRGVELLRTERRAKYAAGRSKLSSSSNTSSGVKGNGAGIGGLGVLRREEEVVETRCFGEGELEGRGRRRKRSSKRLREERV</sequence>
<feature type="compositionally biased region" description="Low complexity" evidence="1">
    <location>
        <begin position="182"/>
        <end position="194"/>
    </location>
</feature>
<keyword evidence="3" id="KW-1185">Reference proteome</keyword>
<protein>
    <submittedName>
        <fullName evidence="2">Uncharacterized protein</fullName>
    </submittedName>
</protein>
<feature type="region of interest" description="Disordered" evidence="1">
    <location>
        <begin position="223"/>
        <end position="243"/>
    </location>
</feature>
<evidence type="ECO:0000313" key="2">
    <source>
        <dbReference type="EMBL" id="KAB8226498.1"/>
    </source>
</evidence>
<accession>A0A5N6F9F4</accession>
<reference evidence="2 3" key="1">
    <citation type="submission" date="2019-04" db="EMBL/GenBank/DDBJ databases">
        <title>Fungal friends and foes A comparative genomics study of 23 Aspergillus species from section Flavi.</title>
        <authorList>
            <consortium name="DOE Joint Genome Institute"/>
            <person name="Kjaerbolling I."/>
            <person name="Vesth T.C."/>
            <person name="Frisvad J.C."/>
            <person name="Nybo J.L."/>
            <person name="Theobald S."/>
            <person name="Kildgaard S."/>
            <person name="Petersen T.I."/>
            <person name="Kuo A."/>
            <person name="Sato A."/>
            <person name="Lyhne E.K."/>
            <person name="Kogle M.E."/>
            <person name="Wiebenga A."/>
            <person name="Kun R.S."/>
            <person name="Lubbers R.J."/>
            <person name="Makela M.R."/>
            <person name="Barry K."/>
            <person name="Chovatia M."/>
            <person name="Clum A."/>
            <person name="Daum C."/>
            <person name="Haridas S."/>
            <person name="He G."/>
            <person name="LaButti K."/>
            <person name="Lipzen A."/>
            <person name="Mondo S."/>
            <person name="Pangilinan J."/>
            <person name="Riley R."/>
            <person name="Salamov A."/>
            <person name="Simmons B.A."/>
            <person name="Magnuson J.K."/>
            <person name="Henrissat B."/>
            <person name="Mortensen U.H."/>
            <person name="Larsen T.O."/>
            <person name="De vries R.P."/>
            <person name="Grigoriev I.V."/>
            <person name="Machida M."/>
            <person name="Baker S.E."/>
            <person name="Andersen M.R."/>
        </authorList>
    </citation>
    <scope>NUCLEOTIDE SEQUENCE [LARGE SCALE GENOMIC DNA]</scope>
    <source>
        <strain evidence="2 3">CBS 126849</strain>
    </source>
</reference>
<dbReference type="Proteomes" id="UP000326799">
    <property type="component" value="Unassembled WGS sequence"/>
</dbReference>
<gene>
    <name evidence="2" type="ORF">BDV33DRAFT_1964</name>
</gene>
<feature type="region of interest" description="Disordered" evidence="1">
    <location>
        <begin position="177"/>
        <end position="201"/>
    </location>
</feature>
<evidence type="ECO:0000313" key="3">
    <source>
        <dbReference type="Proteomes" id="UP000326799"/>
    </source>
</evidence>
<dbReference type="AlphaFoldDB" id="A0A5N6F9F4"/>
<proteinExistence type="predicted"/>
<name>A0A5N6F9F4_9EURO</name>
<dbReference type="EMBL" id="ML733391">
    <property type="protein sequence ID" value="KAB8226498.1"/>
    <property type="molecule type" value="Genomic_DNA"/>
</dbReference>